<dbReference type="RefSeq" id="WP_132494835.1">
    <property type="nucleotide sequence ID" value="NZ_SMKW01000129.1"/>
</dbReference>
<dbReference type="Pfam" id="PF19054">
    <property type="entry name" value="DUF5753"/>
    <property type="match status" value="1"/>
</dbReference>
<sequence>MTRSRPGNPKARTLGAELRKAREEAGIGVRELARILGCAHAWVTRSEAGTRVATPEDVTAIAVALGISGAERERLVDLAREDSGPNWLRTGIPGVHQDLATLINYERTASSIFEVAPLVIPGLLQTPDYTRAVMVDCAPGELETRVAMRASRRDILSARKAPAFEALILESALTAPIVEAQVMADQYRHLQKIAKLENVTIRIVPLLPPRWTPAHSGQFMLFEFPKAPPLVHLEHFASAAFLTSPGVVTAYSEALSTLRAESMSLDDSMEFIAACTTRAEETAQ</sequence>
<dbReference type="Proteomes" id="UP000294947">
    <property type="component" value="Unassembled WGS sequence"/>
</dbReference>
<feature type="domain" description="HTH cro/C1-type" evidence="1">
    <location>
        <begin position="18"/>
        <end position="72"/>
    </location>
</feature>
<dbReference type="AlphaFoldDB" id="A0A4R4XW33"/>
<name>A0A4R4XW33_9PSEU</name>
<dbReference type="CDD" id="cd00093">
    <property type="entry name" value="HTH_XRE"/>
    <property type="match status" value="1"/>
</dbReference>
<evidence type="ECO:0000259" key="1">
    <source>
        <dbReference type="PROSITE" id="PS50943"/>
    </source>
</evidence>
<dbReference type="GO" id="GO:0003677">
    <property type="term" value="F:DNA binding"/>
    <property type="evidence" value="ECO:0007669"/>
    <property type="project" value="InterPro"/>
</dbReference>
<dbReference type="SMART" id="SM00530">
    <property type="entry name" value="HTH_XRE"/>
    <property type="match status" value="1"/>
</dbReference>
<comment type="caution">
    <text evidence="2">The sequence shown here is derived from an EMBL/GenBank/DDBJ whole genome shotgun (WGS) entry which is preliminary data.</text>
</comment>
<protein>
    <submittedName>
        <fullName evidence="2">XRE family transcriptional regulator</fullName>
    </submittedName>
</protein>
<dbReference type="Gene3D" id="1.10.260.40">
    <property type="entry name" value="lambda repressor-like DNA-binding domains"/>
    <property type="match status" value="1"/>
</dbReference>
<proteinExistence type="predicted"/>
<dbReference type="EMBL" id="SMKW01000129">
    <property type="protein sequence ID" value="TDD35209.1"/>
    <property type="molecule type" value="Genomic_DNA"/>
</dbReference>
<reference evidence="2 3" key="1">
    <citation type="submission" date="2019-03" db="EMBL/GenBank/DDBJ databases">
        <title>Draft genome sequences of novel Actinobacteria.</title>
        <authorList>
            <person name="Sahin N."/>
            <person name="Ay H."/>
            <person name="Saygin H."/>
        </authorList>
    </citation>
    <scope>NUCLEOTIDE SEQUENCE [LARGE SCALE GENOMIC DNA]</scope>
    <source>
        <strain evidence="2 3">7K502</strain>
    </source>
</reference>
<dbReference type="InterPro" id="IPR001387">
    <property type="entry name" value="Cro/C1-type_HTH"/>
</dbReference>
<keyword evidence="3" id="KW-1185">Reference proteome</keyword>
<accession>A0A4R4XW33</accession>
<dbReference type="OrthoDB" id="2991476at2"/>
<dbReference type="Pfam" id="PF13560">
    <property type="entry name" value="HTH_31"/>
    <property type="match status" value="1"/>
</dbReference>
<dbReference type="InterPro" id="IPR010982">
    <property type="entry name" value="Lambda_DNA-bd_dom_sf"/>
</dbReference>
<dbReference type="InterPro" id="IPR043917">
    <property type="entry name" value="DUF5753"/>
</dbReference>
<evidence type="ECO:0000313" key="2">
    <source>
        <dbReference type="EMBL" id="TDD35209.1"/>
    </source>
</evidence>
<evidence type="ECO:0000313" key="3">
    <source>
        <dbReference type="Proteomes" id="UP000294947"/>
    </source>
</evidence>
<dbReference type="PROSITE" id="PS50943">
    <property type="entry name" value="HTH_CROC1"/>
    <property type="match status" value="1"/>
</dbReference>
<dbReference type="SUPFAM" id="SSF47413">
    <property type="entry name" value="lambda repressor-like DNA-binding domains"/>
    <property type="match status" value="1"/>
</dbReference>
<organism evidence="2 3">
    <name type="scientific">Saccharopolyspora elongata</name>
    <dbReference type="NCBI Taxonomy" id="2530387"/>
    <lineage>
        <taxon>Bacteria</taxon>
        <taxon>Bacillati</taxon>
        <taxon>Actinomycetota</taxon>
        <taxon>Actinomycetes</taxon>
        <taxon>Pseudonocardiales</taxon>
        <taxon>Pseudonocardiaceae</taxon>
        <taxon>Saccharopolyspora</taxon>
    </lineage>
</organism>
<gene>
    <name evidence="2" type="ORF">E1288_43520</name>
</gene>